<gene>
    <name evidence="5" type="ORF">EXU30_12345</name>
</gene>
<proteinExistence type="predicted"/>
<dbReference type="KEGG" id="smai:EXU30_12345"/>
<sequence length="351" mass="39221">MLKKLGLLLCSIGMLLSYSAHAVVILQYHHVSDTTPKSTSVTPAQFAEQMAYLADNDFNVVSITDAVEAIKFRKAMPAKSIVITFDDGYDNIINNAAPILDKYQFPYTVFVAAEPIAAGYKGMMSWQQIRELAQGGATIANHTWEHEHLIRKLDGESDSQWLQRVEKSIVDTEEKILKETGQSVKMLAYPYGEYNSQVASLIKDLGYIGFGQQSGAAGPHSILTALPRFPVAHAYADINELKVKFTSLNMPVITQNKTDPLLEQGQWRPRLTVKLDMSDIHPHQLMCFVQGQGANKPEWLNEDEFTIQAVTDLPAGRSRYNCTAPSKSGKGYYWFSQAWVRPKNDGTWVAE</sequence>
<dbReference type="SUPFAM" id="SSF88713">
    <property type="entry name" value="Glycoside hydrolase/deacetylase"/>
    <property type="match status" value="1"/>
</dbReference>
<evidence type="ECO:0000256" key="3">
    <source>
        <dbReference type="SAM" id="SignalP"/>
    </source>
</evidence>
<evidence type="ECO:0000259" key="4">
    <source>
        <dbReference type="PROSITE" id="PS51677"/>
    </source>
</evidence>
<keyword evidence="6" id="KW-1185">Reference proteome</keyword>
<feature type="chain" id="PRO_5019191811" evidence="3">
    <location>
        <begin position="23"/>
        <end position="351"/>
    </location>
</feature>
<dbReference type="GO" id="GO:0016810">
    <property type="term" value="F:hydrolase activity, acting on carbon-nitrogen (but not peptide) bonds"/>
    <property type="evidence" value="ECO:0007669"/>
    <property type="project" value="InterPro"/>
</dbReference>
<dbReference type="Proteomes" id="UP000291106">
    <property type="component" value="Chromosome"/>
</dbReference>
<organism evidence="5 6">
    <name type="scientific">Shewanella maritima</name>
    <dbReference type="NCBI Taxonomy" id="2520507"/>
    <lineage>
        <taxon>Bacteria</taxon>
        <taxon>Pseudomonadati</taxon>
        <taxon>Pseudomonadota</taxon>
        <taxon>Gammaproteobacteria</taxon>
        <taxon>Alteromonadales</taxon>
        <taxon>Shewanellaceae</taxon>
        <taxon>Shewanella</taxon>
    </lineage>
</organism>
<comment type="subcellular location">
    <subcellularLocation>
        <location evidence="1">Secreted</location>
    </subcellularLocation>
</comment>
<reference evidence="5 6" key="1">
    <citation type="submission" date="2019-02" db="EMBL/GenBank/DDBJ databases">
        <title>Shewanella sp. D4-2 isolated from Dokdo Island.</title>
        <authorList>
            <person name="Baek K."/>
        </authorList>
    </citation>
    <scope>NUCLEOTIDE SEQUENCE [LARGE SCALE GENOMIC DNA]</scope>
    <source>
        <strain evidence="5 6">D4-2</strain>
    </source>
</reference>
<keyword evidence="2 3" id="KW-0732">Signal</keyword>
<dbReference type="Pfam" id="PF01522">
    <property type="entry name" value="Polysacc_deac_1"/>
    <property type="match status" value="1"/>
</dbReference>
<dbReference type="PROSITE" id="PS51677">
    <property type="entry name" value="NODB"/>
    <property type="match status" value="1"/>
</dbReference>
<evidence type="ECO:0000256" key="1">
    <source>
        <dbReference type="ARBA" id="ARBA00004613"/>
    </source>
</evidence>
<dbReference type="OrthoDB" id="9814639at2"/>
<dbReference type="RefSeq" id="WP_130600469.1">
    <property type="nucleotide sequence ID" value="NZ_CP036200.1"/>
</dbReference>
<name>A0A411PIH7_9GAMM</name>
<dbReference type="GO" id="GO:0005576">
    <property type="term" value="C:extracellular region"/>
    <property type="evidence" value="ECO:0007669"/>
    <property type="project" value="UniProtKB-SubCell"/>
</dbReference>
<dbReference type="PANTHER" id="PTHR34216">
    <property type="match status" value="1"/>
</dbReference>
<feature type="domain" description="NodB homology" evidence="4">
    <location>
        <begin position="79"/>
        <end position="351"/>
    </location>
</feature>
<dbReference type="GO" id="GO:0005975">
    <property type="term" value="P:carbohydrate metabolic process"/>
    <property type="evidence" value="ECO:0007669"/>
    <property type="project" value="InterPro"/>
</dbReference>
<protein>
    <submittedName>
        <fullName evidence="5">Polysaccharide deacetylase</fullName>
    </submittedName>
</protein>
<evidence type="ECO:0000313" key="6">
    <source>
        <dbReference type="Proteomes" id="UP000291106"/>
    </source>
</evidence>
<dbReference type="PANTHER" id="PTHR34216:SF3">
    <property type="entry name" value="POLY-BETA-1,6-N-ACETYL-D-GLUCOSAMINE N-DEACETYLASE"/>
    <property type="match status" value="1"/>
</dbReference>
<dbReference type="InterPro" id="IPR011330">
    <property type="entry name" value="Glyco_hydro/deAcase_b/a-brl"/>
</dbReference>
<dbReference type="CDD" id="cd10973">
    <property type="entry name" value="CE4_DAC_u4_5s"/>
    <property type="match status" value="1"/>
</dbReference>
<dbReference type="InterPro" id="IPR002509">
    <property type="entry name" value="NODB_dom"/>
</dbReference>
<feature type="signal peptide" evidence="3">
    <location>
        <begin position="1"/>
        <end position="22"/>
    </location>
</feature>
<dbReference type="EMBL" id="CP036200">
    <property type="protein sequence ID" value="QBF83399.1"/>
    <property type="molecule type" value="Genomic_DNA"/>
</dbReference>
<evidence type="ECO:0000256" key="2">
    <source>
        <dbReference type="ARBA" id="ARBA00022729"/>
    </source>
</evidence>
<dbReference type="AlphaFoldDB" id="A0A411PIH7"/>
<dbReference type="InterPro" id="IPR051398">
    <property type="entry name" value="Polysacch_Deacetylase"/>
</dbReference>
<evidence type="ECO:0000313" key="5">
    <source>
        <dbReference type="EMBL" id="QBF83399.1"/>
    </source>
</evidence>
<accession>A0A411PIH7</accession>
<dbReference type="Gene3D" id="3.20.20.370">
    <property type="entry name" value="Glycoside hydrolase/deacetylase"/>
    <property type="match status" value="1"/>
</dbReference>